<accession>A0A7I7RSJ4</accession>
<gene>
    <name evidence="8" type="ORF">MARA_10560</name>
</gene>
<feature type="transmembrane region" description="Helical" evidence="7">
    <location>
        <begin position="143"/>
        <end position="161"/>
    </location>
</feature>
<dbReference type="Proteomes" id="UP000467428">
    <property type="component" value="Chromosome"/>
</dbReference>
<evidence type="ECO:0000256" key="4">
    <source>
        <dbReference type="ARBA" id="ARBA00022989"/>
    </source>
</evidence>
<keyword evidence="9" id="KW-1185">Reference proteome</keyword>
<evidence type="ECO:0000313" key="9">
    <source>
        <dbReference type="Proteomes" id="UP000467428"/>
    </source>
</evidence>
<evidence type="ECO:0000256" key="1">
    <source>
        <dbReference type="ARBA" id="ARBA00004141"/>
    </source>
</evidence>
<proteinExistence type="inferred from homology"/>
<dbReference type="KEGG" id="marz:MARA_10560"/>
<feature type="transmembrane region" description="Helical" evidence="7">
    <location>
        <begin position="121"/>
        <end position="137"/>
    </location>
</feature>
<comment type="similarity">
    <text evidence="2">Belongs to the acetate uptake transporter (AceTr) (TC 2.A.96) family.</text>
</comment>
<dbReference type="EMBL" id="AP022593">
    <property type="protein sequence ID" value="BBY47588.1"/>
    <property type="molecule type" value="Genomic_DNA"/>
</dbReference>
<organism evidence="8 9">
    <name type="scientific">Mycolicibacterium arabiense</name>
    <dbReference type="NCBI Taxonomy" id="1286181"/>
    <lineage>
        <taxon>Bacteria</taxon>
        <taxon>Bacillati</taxon>
        <taxon>Actinomycetota</taxon>
        <taxon>Actinomycetes</taxon>
        <taxon>Mycobacteriales</taxon>
        <taxon>Mycobacteriaceae</taxon>
        <taxon>Mycolicibacterium</taxon>
    </lineage>
</organism>
<evidence type="ECO:0000256" key="6">
    <source>
        <dbReference type="SAM" id="MobiDB-lite"/>
    </source>
</evidence>
<feature type="transmembrane region" description="Helical" evidence="7">
    <location>
        <begin position="173"/>
        <end position="194"/>
    </location>
</feature>
<feature type="region of interest" description="Disordered" evidence="6">
    <location>
        <begin position="1"/>
        <end position="22"/>
    </location>
</feature>
<keyword evidence="3 7" id="KW-0812">Transmembrane</keyword>
<dbReference type="InterPro" id="IPR000791">
    <property type="entry name" value="Gpr1/Fun34/SatP-like"/>
</dbReference>
<evidence type="ECO:0008006" key="10">
    <source>
        <dbReference type="Google" id="ProtNLM"/>
    </source>
</evidence>
<evidence type="ECO:0000313" key="8">
    <source>
        <dbReference type="EMBL" id="BBY47588.1"/>
    </source>
</evidence>
<keyword evidence="4 7" id="KW-1133">Transmembrane helix</keyword>
<evidence type="ECO:0000256" key="2">
    <source>
        <dbReference type="ARBA" id="ARBA00005587"/>
    </source>
</evidence>
<comment type="subcellular location">
    <subcellularLocation>
        <location evidence="1">Membrane</location>
        <topology evidence="1">Multi-pass membrane protein</topology>
    </subcellularLocation>
</comment>
<name>A0A7I7RSJ4_9MYCO</name>
<dbReference type="RefSeq" id="WP_163917499.1">
    <property type="nucleotide sequence ID" value="NZ_AP022593.1"/>
</dbReference>
<evidence type="ECO:0000256" key="5">
    <source>
        <dbReference type="ARBA" id="ARBA00023136"/>
    </source>
</evidence>
<dbReference type="GO" id="GO:0016020">
    <property type="term" value="C:membrane"/>
    <property type="evidence" value="ECO:0007669"/>
    <property type="project" value="UniProtKB-SubCell"/>
</dbReference>
<feature type="transmembrane region" description="Helical" evidence="7">
    <location>
        <begin position="84"/>
        <end position="109"/>
    </location>
</feature>
<evidence type="ECO:0000256" key="3">
    <source>
        <dbReference type="ARBA" id="ARBA00022692"/>
    </source>
</evidence>
<feature type="transmembrane region" description="Helical" evidence="7">
    <location>
        <begin position="30"/>
        <end position="50"/>
    </location>
</feature>
<feature type="transmembrane region" description="Helical" evidence="7">
    <location>
        <begin position="57"/>
        <end position="78"/>
    </location>
</feature>
<protein>
    <recommendedName>
        <fullName evidence="10">GPR1/FUN34/yaaH family protein</fullName>
    </recommendedName>
</protein>
<keyword evidence="5 7" id="KW-0472">Membrane</keyword>
<reference evidence="8 9" key="1">
    <citation type="journal article" date="2019" name="Emerg. Microbes Infect.">
        <title>Comprehensive subspecies identification of 175 nontuberculous mycobacteria species based on 7547 genomic profiles.</title>
        <authorList>
            <person name="Matsumoto Y."/>
            <person name="Kinjo T."/>
            <person name="Motooka D."/>
            <person name="Nabeya D."/>
            <person name="Jung N."/>
            <person name="Uechi K."/>
            <person name="Horii T."/>
            <person name="Iida T."/>
            <person name="Fujita J."/>
            <person name="Nakamura S."/>
        </authorList>
    </citation>
    <scope>NUCLEOTIDE SEQUENCE [LARGE SCALE GENOMIC DNA]</scope>
    <source>
        <strain evidence="8 9">JCM 18538</strain>
    </source>
</reference>
<dbReference type="Pfam" id="PF01184">
    <property type="entry name" value="Gpr1_Fun34_YaaH"/>
    <property type="match status" value="1"/>
</dbReference>
<geneLocation type="plasmid" evidence="9">
    <name>pjcm18538 dna</name>
</geneLocation>
<evidence type="ECO:0000256" key="7">
    <source>
        <dbReference type="SAM" id="Phobius"/>
    </source>
</evidence>
<dbReference type="AlphaFoldDB" id="A0A7I7RSJ4"/>
<sequence length="212" mass="22041">MTSVADRIEAPPAVDHPVTPPRPEGNPGLIGLPLIIPGAIGLGATNTGLVSASAAAIPVLVSATAIGLLVTTIWSAALRQNVNATIYGTFFGFYGSYGVLALGFAHDWFGIAESDVRQTTALWLASWLLSIGLLTALTIRLPWLYPAVLAIVDLALVLLLIGNQTGSTAANQAAGWLIFAFAGIVVYFYFAALWEELGGVALPLGRVLVGSD</sequence>